<comment type="similarity">
    <text evidence="1">Belongs to the HipA Ser/Thr kinase family.</text>
</comment>
<dbReference type="PANTHER" id="PTHR37419:SF8">
    <property type="entry name" value="TOXIN YJJJ"/>
    <property type="match status" value="1"/>
</dbReference>
<accession>A0A2S5DW43</accession>
<dbReference type="InterPro" id="IPR012893">
    <property type="entry name" value="HipA-like_C"/>
</dbReference>
<keyword evidence="2" id="KW-0808">Transferase</keyword>
<feature type="domain" description="HipA N-terminal subdomain 1" evidence="5">
    <location>
        <begin position="20"/>
        <end position="122"/>
    </location>
</feature>
<evidence type="ECO:0000259" key="4">
    <source>
        <dbReference type="Pfam" id="PF07804"/>
    </source>
</evidence>
<evidence type="ECO:0000259" key="5">
    <source>
        <dbReference type="Pfam" id="PF13657"/>
    </source>
</evidence>
<keyword evidence="3" id="KW-0418">Kinase</keyword>
<name>A0A2S5DW43_9BURK</name>
<dbReference type="InterPro" id="IPR017508">
    <property type="entry name" value="HipA_N1"/>
</dbReference>
<dbReference type="AlphaFoldDB" id="A0A2S5DW43"/>
<dbReference type="RefSeq" id="WP_089461689.1">
    <property type="nucleotide sequence ID" value="NZ_CM009575.1"/>
</dbReference>
<organism evidence="6 7">
    <name type="scientific">Burkholderia contaminans</name>
    <dbReference type="NCBI Taxonomy" id="488447"/>
    <lineage>
        <taxon>Bacteria</taxon>
        <taxon>Pseudomonadati</taxon>
        <taxon>Pseudomonadota</taxon>
        <taxon>Betaproteobacteria</taxon>
        <taxon>Burkholderiales</taxon>
        <taxon>Burkholderiaceae</taxon>
        <taxon>Burkholderia</taxon>
        <taxon>Burkholderia cepacia complex</taxon>
    </lineage>
</organism>
<reference evidence="6 7" key="1">
    <citation type="submission" date="2018-01" db="EMBL/GenBank/DDBJ databases">
        <title>Successful Treatment of Persistent Burkholderia cepacia Bacteremia with Ceftazidime-Avibactam.</title>
        <authorList>
            <person name="Tamma P."/>
            <person name="Fan Y."/>
            <person name="Bergman Y."/>
            <person name="Sick-Samuels A."/>
            <person name="Hsu A."/>
            <person name="Timp W."/>
            <person name="Simner P."/>
        </authorList>
    </citation>
    <scope>NUCLEOTIDE SEQUENCE [LARGE SCALE GENOMIC DNA]</scope>
    <source>
        <strain evidence="6 7">170816</strain>
    </source>
</reference>
<dbReference type="GO" id="GO:0004674">
    <property type="term" value="F:protein serine/threonine kinase activity"/>
    <property type="evidence" value="ECO:0007669"/>
    <property type="project" value="TreeGrafter"/>
</dbReference>
<dbReference type="GO" id="GO:0005829">
    <property type="term" value="C:cytosol"/>
    <property type="evidence" value="ECO:0007669"/>
    <property type="project" value="TreeGrafter"/>
</dbReference>
<dbReference type="PANTHER" id="PTHR37419">
    <property type="entry name" value="SERINE/THREONINE-PROTEIN KINASE TOXIN HIPA"/>
    <property type="match status" value="1"/>
</dbReference>
<evidence type="ECO:0000313" key="7">
    <source>
        <dbReference type="Proteomes" id="UP000238655"/>
    </source>
</evidence>
<gene>
    <name evidence="6" type="ORF">C3743_24525</name>
</gene>
<evidence type="ECO:0000256" key="1">
    <source>
        <dbReference type="ARBA" id="ARBA00010164"/>
    </source>
</evidence>
<evidence type="ECO:0000256" key="2">
    <source>
        <dbReference type="ARBA" id="ARBA00022679"/>
    </source>
</evidence>
<dbReference type="EMBL" id="PQVP01000002">
    <property type="protein sequence ID" value="POZ83298.1"/>
    <property type="molecule type" value="Genomic_DNA"/>
</dbReference>
<protein>
    <submittedName>
        <fullName evidence="6">Type II toxin-antitoxin system HipA family toxin</fullName>
    </submittedName>
</protein>
<dbReference type="Gene3D" id="1.10.1070.20">
    <property type="match status" value="1"/>
</dbReference>
<evidence type="ECO:0000256" key="3">
    <source>
        <dbReference type="ARBA" id="ARBA00022777"/>
    </source>
</evidence>
<dbReference type="Pfam" id="PF07804">
    <property type="entry name" value="HipA_C"/>
    <property type="match status" value="1"/>
</dbReference>
<proteinExistence type="inferred from homology"/>
<dbReference type="InterPro" id="IPR052028">
    <property type="entry name" value="HipA_Ser/Thr_kinase"/>
</dbReference>
<sequence>MNGKAIKPDVSDALDLHIGTAGLPVGRLLYVSQGRRELSQFVYDERWLTHPDRFEISPDLPLHAGYQTRRAPRAVDSVFHFALADTEPDAWGRRVIDRAHAKLRRTQPDLRPLNELDYLCAVDDFSRVGALRLCRSGRYLRTEEGGRRTTPPFIELERIADATRALEAGTDTAADLSYLQGKGTSLGGMRPKCTVLDENGRLAIGKFPSIGDTINVTRAEVLALRLARMAGIDAAGARCVMVGETPVALIERFDRTGDDLRIPYLSAASMLQASRDDEHAYTEIVDAMRQHGARPLDDARELWRRLVFNLLITNTDDHLQNLGFLYDGNRRWRLAPAFDVNPMPGKLRESKTWLTEDTGPIDSIGMLLDACGHFSLTRDQALDVLGVVFDAVQSWRRVGQLADIGLTVRELDDLEDAFEHPQTEQAGRYLGRPVRRGTGER</sequence>
<feature type="domain" description="HipA-like C-terminal" evidence="4">
    <location>
        <begin position="184"/>
        <end position="385"/>
    </location>
</feature>
<evidence type="ECO:0000313" key="6">
    <source>
        <dbReference type="EMBL" id="POZ83298.1"/>
    </source>
</evidence>
<dbReference type="Proteomes" id="UP000238655">
    <property type="component" value="Chromosome 1"/>
</dbReference>
<dbReference type="Pfam" id="PF13657">
    <property type="entry name" value="Couple_hipA"/>
    <property type="match status" value="1"/>
</dbReference>
<comment type="caution">
    <text evidence="6">The sequence shown here is derived from an EMBL/GenBank/DDBJ whole genome shotgun (WGS) entry which is preliminary data.</text>
</comment>